<accession>A0A8H3BZD3</accession>
<dbReference type="AlphaFoldDB" id="A0A8H3BZD3"/>
<gene>
    <name evidence="1" type="ORF">RDB_LOCUS173303</name>
</gene>
<protein>
    <submittedName>
        <fullName evidence="1">Uncharacterized protein</fullName>
    </submittedName>
</protein>
<proteinExistence type="predicted"/>
<comment type="caution">
    <text evidence="1">The sequence shown here is derived from an EMBL/GenBank/DDBJ whole genome shotgun (WGS) entry which is preliminary data.</text>
</comment>
<dbReference type="Proteomes" id="UP000663841">
    <property type="component" value="Unassembled WGS sequence"/>
</dbReference>
<dbReference type="EMBL" id="CAJMWW010000391">
    <property type="protein sequence ID" value="CAE6469491.1"/>
    <property type="molecule type" value="Genomic_DNA"/>
</dbReference>
<name>A0A8H3BZD3_9AGAM</name>
<evidence type="ECO:0000313" key="1">
    <source>
        <dbReference type="EMBL" id="CAE6469491.1"/>
    </source>
</evidence>
<sequence length="749" mass="84888">MEAPQNIRHSALKAPPLKKVAYRYPIRAFEDVKPNVSFVTKLWDTVVSLWELEVALHILVVYLFVWILNVIPESFSEVPCRLPVLPQYFPHCTHELGHPRKLVVTPDFIGLTQLQSRFEYVMEGCTRSSLVAVNMKDSEMALRDLRTLVRGSSISSRDMLGQALQRFIEDARIISENLQQLRHHVWGVVGSIVPENYHAIAVLESIFLETTGGSHGGITDLLRSFGRETPLRRRKKVEDLWLQAIRLLDKSVRKLTNEAQTNVDHLRMIEAGLDNIQDMIITEEDNLRSQEQGLRRRWFADEEKSNTHSASFKLLLKAGDDREHALNHVIGVLSELDKISQGLSDLRAVTSTVASPPNISVEANIKSIQNVTERLQYGQTHMTKNLAIQIVYILLVAMETSQKEQNNVHEPPGAPFVEQLRGTPAPTPIKPFRVVKLMLIIYVVSVALYNIISESFPDVLCQLPVLSGRSPICARELDHPKKPAIDADFITLARLQSRLEYVLEDTASSPAVAENIKDSAMDLRDLIAQVRISPLVRKDILARELELFVEDAMTAGGSLQELSGHVWGVVDRILSLNDHMLIVLEISGGLLSSTAKFLLPFRQETSEVRRRKTESLWLQAIELLDRNLGRLIHEAEANVDLLRMLEERLNVIQDMTVTEEETLRDAEEELKGQWFSDAKKMESYSRGFKLLLNVRDHRKHALNQVTGVLLKLKQISNDLSDLRERVAMPVIAGSSSIPIEVKQYQSYYL</sequence>
<organism evidence="1 2">
    <name type="scientific">Rhizoctonia solani</name>
    <dbReference type="NCBI Taxonomy" id="456999"/>
    <lineage>
        <taxon>Eukaryota</taxon>
        <taxon>Fungi</taxon>
        <taxon>Dikarya</taxon>
        <taxon>Basidiomycota</taxon>
        <taxon>Agaricomycotina</taxon>
        <taxon>Agaricomycetes</taxon>
        <taxon>Cantharellales</taxon>
        <taxon>Ceratobasidiaceae</taxon>
        <taxon>Rhizoctonia</taxon>
    </lineage>
</organism>
<reference evidence="1" key="1">
    <citation type="submission" date="2021-01" db="EMBL/GenBank/DDBJ databases">
        <authorList>
            <person name="Kaushik A."/>
        </authorList>
    </citation>
    <scope>NUCLEOTIDE SEQUENCE</scope>
    <source>
        <strain evidence="1">AG3-T5</strain>
    </source>
</reference>
<evidence type="ECO:0000313" key="2">
    <source>
        <dbReference type="Proteomes" id="UP000663841"/>
    </source>
</evidence>